<dbReference type="SMART" id="SM00729">
    <property type="entry name" value="Elp3"/>
    <property type="match status" value="1"/>
</dbReference>
<dbReference type="GO" id="GO:0051536">
    <property type="term" value="F:iron-sulfur cluster binding"/>
    <property type="evidence" value="ECO:0007669"/>
    <property type="project" value="InterPro"/>
</dbReference>
<dbReference type="AlphaFoldDB" id="A0A174QGG9"/>
<evidence type="ECO:0000313" key="2">
    <source>
        <dbReference type="EMBL" id="CUP70677.1"/>
    </source>
</evidence>
<evidence type="ECO:0000259" key="1">
    <source>
        <dbReference type="SMART" id="SM00729"/>
    </source>
</evidence>
<proteinExistence type="predicted"/>
<dbReference type="InterPro" id="IPR006638">
    <property type="entry name" value="Elp3/MiaA/NifB-like_rSAM"/>
</dbReference>
<evidence type="ECO:0000313" key="3">
    <source>
        <dbReference type="Proteomes" id="UP000095563"/>
    </source>
</evidence>
<dbReference type="Proteomes" id="UP000095563">
    <property type="component" value="Unassembled WGS sequence"/>
</dbReference>
<reference evidence="2 3" key="1">
    <citation type="submission" date="2015-09" db="EMBL/GenBank/DDBJ databases">
        <authorList>
            <consortium name="Pathogen Informatics"/>
        </authorList>
    </citation>
    <scope>NUCLEOTIDE SEQUENCE [LARGE SCALE GENOMIC DNA]</scope>
    <source>
        <strain evidence="2 3">2789STDY5834956</strain>
    </source>
</reference>
<sequence>MEMQRYSKIYGKNEREMVMLKGFPCKWGKCRFCDYICDNETNEKEIVEYNKNILKNITGEFKVLDVINSGSIFEVPKETLNDIKVIIKEKNIEKLFVECHWLYKDRLDEIRNFFEIPIIFRCGVETFDNDFRIKKLNKGAGFKDYTEVNRYFKSICLLVGIKGQTKEMIERDIYILENHFERGCINVYVENTTDIKRDEELVKWFINKYKYLEDNENIEVLINNTDLGVGSEINE</sequence>
<feature type="domain" description="Elp3/MiaA/NifB-like radical SAM core" evidence="1">
    <location>
        <begin position="15"/>
        <end position="223"/>
    </location>
</feature>
<protein>
    <submittedName>
        <fullName evidence="2">Radical SAM protein</fullName>
    </submittedName>
</protein>
<name>A0A174QGG9_9CLOT</name>
<dbReference type="GO" id="GO:0003824">
    <property type="term" value="F:catalytic activity"/>
    <property type="evidence" value="ECO:0007669"/>
    <property type="project" value="InterPro"/>
</dbReference>
<dbReference type="EMBL" id="CZBO01000001">
    <property type="protein sequence ID" value="CUP70677.1"/>
    <property type="molecule type" value="Genomic_DNA"/>
</dbReference>
<gene>
    <name evidence="2" type="ORF">ERS852568_00494</name>
</gene>
<accession>A0A174QGG9</accession>
<organism evidence="2 3">
    <name type="scientific">Clostridium baratii</name>
    <dbReference type="NCBI Taxonomy" id="1561"/>
    <lineage>
        <taxon>Bacteria</taxon>
        <taxon>Bacillati</taxon>
        <taxon>Bacillota</taxon>
        <taxon>Clostridia</taxon>
        <taxon>Eubacteriales</taxon>
        <taxon>Clostridiaceae</taxon>
        <taxon>Clostridium</taxon>
    </lineage>
</organism>